<dbReference type="OrthoDB" id="9518664at2759"/>
<dbReference type="OMA" id="HDANNSY"/>
<keyword evidence="5" id="KW-0722">Serine protease inhibitor</keyword>
<dbReference type="InterPro" id="IPR000215">
    <property type="entry name" value="Serpin_fam"/>
</dbReference>
<evidence type="ECO:0000256" key="7">
    <source>
        <dbReference type="RuleBase" id="RU000411"/>
    </source>
</evidence>
<comment type="caution">
    <text evidence="10">The sequence shown here is derived from an EMBL/GenBank/DDBJ whole genome shotgun (WGS) entry which is preliminary data.</text>
</comment>
<evidence type="ECO:0000256" key="4">
    <source>
        <dbReference type="ARBA" id="ARBA00022690"/>
    </source>
</evidence>
<name>A0A9J6GCT1_HAELO</name>
<evidence type="ECO:0000313" key="11">
    <source>
        <dbReference type="Proteomes" id="UP000821853"/>
    </source>
</evidence>
<protein>
    <recommendedName>
        <fullName evidence="9">Serpin domain-containing protein</fullName>
    </recommendedName>
</protein>
<dbReference type="PANTHER" id="PTHR11461">
    <property type="entry name" value="SERINE PROTEASE INHIBITOR, SERPIN"/>
    <property type="match status" value="1"/>
</dbReference>
<evidence type="ECO:0000256" key="3">
    <source>
        <dbReference type="ARBA" id="ARBA00022525"/>
    </source>
</evidence>
<dbReference type="Pfam" id="PF00079">
    <property type="entry name" value="Serpin"/>
    <property type="match status" value="1"/>
</dbReference>
<evidence type="ECO:0000256" key="2">
    <source>
        <dbReference type="ARBA" id="ARBA00009500"/>
    </source>
</evidence>
<gene>
    <name evidence="10" type="ORF">HPB48_004923</name>
</gene>
<dbReference type="Gene3D" id="2.30.39.10">
    <property type="entry name" value="Alpha-1-antitrypsin, domain 1"/>
    <property type="match status" value="1"/>
</dbReference>
<keyword evidence="8" id="KW-0732">Signal</keyword>
<keyword evidence="3" id="KW-0964">Secreted</keyword>
<evidence type="ECO:0000256" key="6">
    <source>
        <dbReference type="ARBA" id="ARBA00023180"/>
    </source>
</evidence>
<dbReference type="GO" id="GO:0005615">
    <property type="term" value="C:extracellular space"/>
    <property type="evidence" value="ECO:0007669"/>
    <property type="project" value="InterPro"/>
</dbReference>
<dbReference type="InterPro" id="IPR023795">
    <property type="entry name" value="Serpin_CS"/>
</dbReference>
<dbReference type="SUPFAM" id="SSF56574">
    <property type="entry name" value="Serpins"/>
    <property type="match status" value="1"/>
</dbReference>
<dbReference type="AlphaFoldDB" id="A0A9J6GCT1"/>
<dbReference type="SMART" id="SM00093">
    <property type="entry name" value="SERPIN"/>
    <property type="match status" value="1"/>
</dbReference>
<comment type="similarity">
    <text evidence="2 7">Belongs to the serpin family.</text>
</comment>
<dbReference type="Gene3D" id="3.30.497.10">
    <property type="entry name" value="Antithrombin, subunit I, domain 2"/>
    <property type="match status" value="1"/>
</dbReference>
<dbReference type="GO" id="GO:0004867">
    <property type="term" value="F:serine-type endopeptidase inhibitor activity"/>
    <property type="evidence" value="ECO:0007669"/>
    <property type="project" value="UniProtKB-KW"/>
</dbReference>
<evidence type="ECO:0000259" key="9">
    <source>
        <dbReference type="SMART" id="SM00093"/>
    </source>
</evidence>
<dbReference type="VEuPathDB" id="VectorBase:HLOH_044463"/>
<dbReference type="InterPro" id="IPR042185">
    <property type="entry name" value="Serpin_sf_2"/>
</dbReference>
<proteinExistence type="inferred from homology"/>
<dbReference type="InterPro" id="IPR042178">
    <property type="entry name" value="Serpin_sf_1"/>
</dbReference>
<feature type="signal peptide" evidence="8">
    <location>
        <begin position="1"/>
        <end position="20"/>
    </location>
</feature>
<keyword evidence="4" id="KW-0646">Protease inhibitor</keyword>
<comment type="subcellular location">
    <subcellularLocation>
        <location evidence="1">Secreted</location>
    </subcellularLocation>
</comment>
<dbReference type="Proteomes" id="UP000821853">
    <property type="component" value="Chromosome 4"/>
</dbReference>
<feature type="domain" description="Serpin" evidence="9">
    <location>
        <begin position="31"/>
        <end position="391"/>
    </location>
</feature>
<keyword evidence="11" id="KW-1185">Reference proteome</keyword>
<reference evidence="10 11" key="1">
    <citation type="journal article" date="2020" name="Cell">
        <title>Large-Scale Comparative Analyses of Tick Genomes Elucidate Their Genetic Diversity and Vector Capacities.</title>
        <authorList>
            <consortium name="Tick Genome and Microbiome Consortium (TIGMIC)"/>
            <person name="Jia N."/>
            <person name="Wang J."/>
            <person name="Shi W."/>
            <person name="Du L."/>
            <person name="Sun Y."/>
            <person name="Zhan W."/>
            <person name="Jiang J.F."/>
            <person name="Wang Q."/>
            <person name="Zhang B."/>
            <person name="Ji P."/>
            <person name="Bell-Sakyi L."/>
            <person name="Cui X.M."/>
            <person name="Yuan T.T."/>
            <person name="Jiang B.G."/>
            <person name="Yang W.F."/>
            <person name="Lam T.T."/>
            <person name="Chang Q.C."/>
            <person name="Ding S.J."/>
            <person name="Wang X.J."/>
            <person name="Zhu J.G."/>
            <person name="Ruan X.D."/>
            <person name="Zhao L."/>
            <person name="Wei J.T."/>
            <person name="Ye R.Z."/>
            <person name="Que T.C."/>
            <person name="Du C.H."/>
            <person name="Zhou Y.H."/>
            <person name="Cheng J.X."/>
            <person name="Dai P.F."/>
            <person name="Guo W.B."/>
            <person name="Han X.H."/>
            <person name="Huang E.J."/>
            <person name="Li L.F."/>
            <person name="Wei W."/>
            <person name="Gao Y.C."/>
            <person name="Liu J.Z."/>
            <person name="Shao H.Z."/>
            <person name="Wang X."/>
            <person name="Wang C.C."/>
            <person name="Yang T.C."/>
            <person name="Huo Q.B."/>
            <person name="Li W."/>
            <person name="Chen H.Y."/>
            <person name="Chen S.E."/>
            <person name="Zhou L.G."/>
            <person name="Ni X.B."/>
            <person name="Tian J.H."/>
            <person name="Sheng Y."/>
            <person name="Liu T."/>
            <person name="Pan Y.S."/>
            <person name="Xia L.Y."/>
            <person name="Li J."/>
            <person name="Zhao F."/>
            <person name="Cao W.C."/>
        </authorList>
    </citation>
    <scope>NUCLEOTIDE SEQUENCE [LARGE SCALE GENOMIC DNA]</scope>
    <source>
        <strain evidence="10">HaeL-2018</strain>
    </source>
</reference>
<feature type="chain" id="PRO_5039897934" description="Serpin domain-containing protein" evidence="8">
    <location>
        <begin position="21"/>
        <end position="394"/>
    </location>
</feature>
<evidence type="ECO:0000256" key="5">
    <source>
        <dbReference type="ARBA" id="ARBA00022900"/>
    </source>
</evidence>
<accession>A0A9J6GCT1</accession>
<organism evidence="10 11">
    <name type="scientific">Haemaphysalis longicornis</name>
    <name type="common">Bush tick</name>
    <dbReference type="NCBI Taxonomy" id="44386"/>
    <lineage>
        <taxon>Eukaryota</taxon>
        <taxon>Metazoa</taxon>
        <taxon>Ecdysozoa</taxon>
        <taxon>Arthropoda</taxon>
        <taxon>Chelicerata</taxon>
        <taxon>Arachnida</taxon>
        <taxon>Acari</taxon>
        <taxon>Parasitiformes</taxon>
        <taxon>Ixodida</taxon>
        <taxon>Ixodoidea</taxon>
        <taxon>Ixodidae</taxon>
        <taxon>Haemaphysalinae</taxon>
        <taxon>Haemaphysalis</taxon>
    </lineage>
</organism>
<evidence type="ECO:0000256" key="1">
    <source>
        <dbReference type="ARBA" id="ARBA00004613"/>
    </source>
</evidence>
<keyword evidence="6" id="KW-0325">Glycoprotein</keyword>
<sequence>MKLWTTVLLCWPFVARVSSASDVTASTSLALNLFQQLSTDASDNILFSPFGVSVSLAILSVAAKGETTKEIESVFGSNADQVRKDLRESFKSLCPTNPPAGPNSPIALANLLVLKQGFKAKLLPQFLSFVSGDRPFKTSVAEVKEDLVSRSNDWVRAETKGKITKVLDDDSADKDTEILLVNAIHFKGEWREKFESRHNYNGSFRNADGTTTDAVFMFKRRHFEYALDAKLKTHVISLPYEGVKARLILLIPLTKDGVRTLGSALAAPEWQRIVGSLRNTSVALSMPKFSVSKRYNLVKPLEQLGLKNIFTDKADLSGMLESNDLFVSDFEQVSKLKVDEEGSEADSATLMRISGKASEEGESVTVDHPFIFTVTVGPADDVLLMGQVNKLSLL</sequence>
<dbReference type="PROSITE" id="PS00284">
    <property type="entry name" value="SERPIN"/>
    <property type="match status" value="1"/>
</dbReference>
<dbReference type="EMBL" id="JABSTR010000006">
    <property type="protein sequence ID" value="KAH9373178.1"/>
    <property type="molecule type" value="Genomic_DNA"/>
</dbReference>
<evidence type="ECO:0000313" key="10">
    <source>
        <dbReference type="EMBL" id="KAH9373178.1"/>
    </source>
</evidence>
<dbReference type="CDD" id="cd00172">
    <property type="entry name" value="serpin"/>
    <property type="match status" value="1"/>
</dbReference>
<dbReference type="PANTHER" id="PTHR11461:SF211">
    <property type="entry name" value="GH10112P-RELATED"/>
    <property type="match status" value="1"/>
</dbReference>
<dbReference type="InterPro" id="IPR036186">
    <property type="entry name" value="Serpin_sf"/>
</dbReference>
<dbReference type="InterPro" id="IPR023796">
    <property type="entry name" value="Serpin_dom"/>
</dbReference>
<evidence type="ECO:0000256" key="8">
    <source>
        <dbReference type="SAM" id="SignalP"/>
    </source>
</evidence>